<organism evidence="1 2">
    <name type="scientific">Bordetella flabilis</name>
    <dbReference type="NCBI Taxonomy" id="463014"/>
    <lineage>
        <taxon>Bacteria</taxon>
        <taxon>Pseudomonadati</taxon>
        <taxon>Pseudomonadota</taxon>
        <taxon>Betaproteobacteria</taxon>
        <taxon>Burkholderiales</taxon>
        <taxon>Alcaligenaceae</taxon>
        <taxon>Bordetella</taxon>
    </lineage>
</organism>
<accession>A0A193GAA1</accession>
<proteinExistence type="predicted"/>
<dbReference type="AlphaFoldDB" id="A0A193GAA1"/>
<dbReference type="InterPro" id="IPR011990">
    <property type="entry name" value="TPR-like_helical_dom_sf"/>
</dbReference>
<dbReference type="SUPFAM" id="SSF48452">
    <property type="entry name" value="TPR-like"/>
    <property type="match status" value="1"/>
</dbReference>
<evidence type="ECO:0000313" key="1">
    <source>
        <dbReference type="EMBL" id="ANN76760.1"/>
    </source>
</evidence>
<dbReference type="Gene3D" id="1.25.40.10">
    <property type="entry name" value="Tetratricopeptide repeat domain"/>
    <property type="match status" value="1"/>
</dbReference>
<dbReference type="KEGG" id="bfz:BAU07_06220"/>
<gene>
    <name evidence="1" type="ORF">BAU07_06220</name>
</gene>
<dbReference type="EMBL" id="CP016172">
    <property type="protein sequence ID" value="ANN76760.1"/>
    <property type="molecule type" value="Genomic_DNA"/>
</dbReference>
<sequence length="119" mass="12463">MSRPQSVLPAETVQLLQVLGFLYLQSNRAHEAAVLLEAAAHTGLCQGRAAILLALAQLRSNAPERALSTLDDAGPDATARPAYGIARAQVLSALGRTIEARQVLSAASGCLPSKQLHGR</sequence>
<dbReference type="STRING" id="463014.BAU07_06220"/>
<reference evidence="1 2" key="1">
    <citation type="submission" date="2016-06" db="EMBL/GenBank/DDBJ databases">
        <title>Complete genome sequences of Bordetella bronchialis and Bordetella flabilis.</title>
        <authorList>
            <person name="LiPuma J.J."/>
            <person name="Spilker T."/>
        </authorList>
    </citation>
    <scope>NUCLEOTIDE SEQUENCE [LARGE SCALE GENOMIC DNA]</scope>
    <source>
        <strain evidence="1 2">AU10664</strain>
    </source>
</reference>
<protein>
    <recommendedName>
        <fullName evidence="3">Type III secretion protein</fullName>
    </recommendedName>
</protein>
<keyword evidence="2" id="KW-1185">Reference proteome</keyword>
<dbReference type="Proteomes" id="UP000091926">
    <property type="component" value="Chromosome"/>
</dbReference>
<evidence type="ECO:0000313" key="2">
    <source>
        <dbReference type="Proteomes" id="UP000091926"/>
    </source>
</evidence>
<evidence type="ECO:0008006" key="3">
    <source>
        <dbReference type="Google" id="ProtNLM"/>
    </source>
</evidence>
<name>A0A193GAA1_9BORD</name>